<dbReference type="AlphaFoldDB" id="A0A3D5J3C4"/>
<reference evidence="1 2" key="1">
    <citation type="journal article" date="2018" name="Nat. Biotechnol.">
        <title>A standardized bacterial taxonomy based on genome phylogeny substantially revises the tree of life.</title>
        <authorList>
            <person name="Parks D.H."/>
            <person name="Chuvochina M."/>
            <person name="Waite D.W."/>
            <person name="Rinke C."/>
            <person name="Skarshewski A."/>
            <person name="Chaumeil P.A."/>
            <person name="Hugenholtz P."/>
        </authorList>
    </citation>
    <scope>NUCLEOTIDE SEQUENCE [LARGE SCALE GENOMIC DNA]</scope>
    <source>
        <strain evidence="1">UBA9359</strain>
    </source>
</reference>
<evidence type="ECO:0000313" key="2">
    <source>
        <dbReference type="Proteomes" id="UP000264330"/>
    </source>
</evidence>
<evidence type="ECO:0000313" key="1">
    <source>
        <dbReference type="EMBL" id="HCV82473.1"/>
    </source>
</evidence>
<dbReference type="Proteomes" id="UP000264330">
    <property type="component" value="Unassembled WGS sequence"/>
</dbReference>
<name>A0A3D5J3C4_9FLAO</name>
<dbReference type="EMBL" id="DPMF01000359">
    <property type="protein sequence ID" value="HCV82473.1"/>
    <property type="molecule type" value="Genomic_DNA"/>
</dbReference>
<proteinExistence type="predicted"/>
<sequence>MIFEIYKLDIIEQERLVYLLKVLAFNFSDCEIHPFTLEDEILIIVSSKTEIKDHFLTSIKSEGFNCELLKAS</sequence>
<comment type="caution">
    <text evidence="1">The sequence shown here is derived from an EMBL/GenBank/DDBJ whole genome shotgun (WGS) entry which is preliminary data.</text>
</comment>
<dbReference type="RefSeq" id="WP_013073710.1">
    <property type="nucleotide sequence ID" value="NZ_CAJXAW010000035.1"/>
</dbReference>
<protein>
    <submittedName>
        <fullName evidence="1">Uncharacterized protein</fullName>
    </submittedName>
</protein>
<accession>A0A3D5J3C4</accession>
<gene>
    <name evidence="1" type="ORF">DGQ38_15645</name>
</gene>
<organism evidence="1 2">
    <name type="scientific">Zunongwangia profunda</name>
    <dbReference type="NCBI Taxonomy" id="398743"/>
    <lineage>
        <taxon>Bacteria</taxon>
        <taxon>Pseudomonadati</taxon>
        <taxon>Bacteroidota</taxon>
        <taxon>Flavobacteriia</taxon>
        <taxon>Flavobacteriales</taxon>
        <taxon>Flavobacteriaceae</taxon>
        <taxon>Zunongwangia</taxon>
    </lineage>
</organism>